<reference key="1">
    <citation type="submission" date="2010-09" db="EMBL/GenBank/DDBJ databases">
        <authorList>
            <person name="Roh H."/>
            <person name="Ko H.-J."/>
            <person name="Kim D."/>
            <person name="Choi D.G."/>
            <person name="Park S."/>
            <person name="Kim S."/>
            <person name="Kim K.H."/>
            <person name="Chang I.S."/>
            <person name="Choi I.-G."/>
        </authorList>
    </citation>
    <scope>NUCLEOTIDE SEQUENCE</scope>
    <source>
        <strain>KIST612</strain>
    </source>
</reference>
<dbReference type="AlphaFoldDB" id="E3GG48"/>
<reference evidence="1 2" key="2">
    <citation type="journal article" date="2011" name="J. Bacteriol.">
        <title>Complete genome sequence of a carbon monoxide-utilizing acetogen, Eubacterium limosum KIST612.</title>
        <authorList>
            <person name="Roh H."/>
            <person name="Ko H.J."/>
            <person name="Kim D."/>
            <person name="Choi D.G."/>
            <person name="Park S."/>
            <person name="Kim S."/>
            <person name="Chang I.S."/>
            <person name="Choi I.G."/>
        </authorList>
    </citation>
    <scope>NUCLEOTIDE SEQUENCE [LARGE SCALE GENOMIC DNA]</scope>
    <source>
        <strain evidence="1 2">KIST612</strain>
    </source>
</reference>
<organism evidence="1 2">
    <name type="scientific">Eubacterium callanderi</name>
    <dbReference type="NCBI Taxonomy" id="53442"/>
    <lineage>
        <taxon>Bacteria</taxon>
        <taxon>Bacillati</taxon>
        <taxon>Bacillota</taxon>
        <taxon>Clostridia</taxon>
        <taxon>Eubacteriales</taxon>
        <taxon>Eubacteriaceae</taxon>
        <taxon>Eubacterium</taxon>
    </lineage>
</organism>
<evidence type="ECO:0000313" key="2">
    <source>
        <dbReference type="Proteomes" id="UP000006873"/>
    </source>
</evidence>
<accession>E3GG48</accession>
<name>E3GG48_9FIRM</name>
<keyword evidence="2" id="KW-1185">Reference proteome</keyword>
<dbReference type="KEGG" id="elm:ELI_3632"/>
<dbReference type="HOGENOM" id="CLU_3135785_0_0_9"/>
<proteinExistence type="predicted"/>
<dbReference type="Proteomes" id="UP000006873">
    <property type="component" value="Chromosome"/>
</dbReference>
<gene>
    <name evidence="1" type="ordered locus">ELI_3632</name>
</gene>
<sequence length="49" mass="5660">MRGLRPVDKKCAQKFLINKLERGQIFTVKNGCAYEKTVYAISTYTATFR</sequence>
<protein>
    <submittedName>
        <fullName evidence="1">Uncharacterized protein</fullName>
    </submittedName>
</protein>
<dbReference type="EMBL" id="CP002273">
    <property type="protein sequence ID" value="ADO38588.1"/>
    <property type="molecule type" value="Genomic_DNA"/>
</dbReference>
<evidence type="ECO:0000313" key="1">
    <source>
        <dbReference type="EMBL" id="ADO38588.1"/>
    </source>
</evidence>